<sequence length="118" mass="13573">MEKKDIKIAFSPGKLKSLQKNEILATVKLSNNSDKYCWYEFDVNLNSPLSLTYDQELDKGRFRVGILEPKTVKGKDFKIFTMDDLKPGIHKINFTIYVYDGDAVISDRLDYEIGIESV</sequence>
<dbReference type="EMBL" id="CP019964">
    <property type="protein sequence ID" value="ASI14225.1"/>
    <property type="molecule type" value="Genomic_DNA"/>
</dbReference>
<evidence type="ECO:0000313" key="1">
    <source>
        <dbReference type="EMBL" id="ASI14225.1"/>
    </source>
</evidence>
<name>A0A218NP36_9ARCH</name>
<accession>A0A218NP36</accession>
<organism evidence="1 2">
    <name type="scientific">Candidatus Mancarchaeum acidiphilum</name>
    <dbReference type="NCBI Taxonomy" id="1920749"/>
    <lineage>
        <taxon>Archaea</taxon>
        <taxon>Candidatus Micrarchaeota</taxon>
        <taxon>Candidatus Mancarchaeum</taxon>
    </lineage>
</organism>
<dbReference type="AlphaFoldDB" id="A0A218NP36"/>
<evidence type="ECO:0000313" key="2">
    <source>
        <dbReference type="Proteomes" id="UP000197679"/>
    </source>
</evidence>
<reference evidence="1 2" key="1">
    <citation type="journal article" date="2017" name="Nat. Commun.">
        <title>'ARMAN' archaea depend on association with euryarchaeal host in culture and in situ.</title>
        <authorList>
            <person name="Golyshina O."/>
            <person name="Toshchakov S."/>
            <person name="Makarova K."/>
            <person name="Gavrilov S."/>
            <person name="Korzhenkov A."/>
            <person name="La Cono V."/>
            <person name="Arcadi E."/>
            <person name="Nechitaylo T."/>
            <person name="Ferrer M."/>
            <person name="Kublanov I."/>
            <person name="Wolf Y."/>
            <person name="Yakimov M."/>
            <person name="Golyshin P."/>
            <person name="Slesarev A."/>
            <person name="Kozyavkin S."/>
        </authorList>
    </citation>
    <scope>NUCLEOTIDE SEQUENCE [LARGE SCALE GENOMIC DNA]</scope>
    <source>
        <strain evidence="1 2">Mia14</strain>
    </source>
</reference>
<dbReference type="KEGG" id="marh:Mia14_0953"/>
<dbReference type="Proteomes" id="UP000197679">
    <property type="component" value="Chromosome"/>
</dbReference>
<proteinExistence type="predicted"/>
<dbReference type="RefSeq" id="WP_088820520.1">
    <property type="nucleotide sequence ID" value="NZ_CP019964.1"/>
</dbReference>
<gene>
    <name evidence="1" type="ORF">Mia14_0953</name>
</gene>
<keyword evidence="2" id="KW-1185">Reference proteome</keyword>
<dbReference type="OrthoDB" id="384246at2157"/>
<dbReference type="GeneID" id="33314489"/>
<protein>
    <submittedName>
        <fullName evidence="1">Uncharacterized protein</fullName>
    </submittedName>
</protein>